<proteinExistence type="inferred from homology"/>
<evidence type="ECO:0000256" key="8">
    <source>
        <dbReference type="ARBA" id="ARBA00023242"/>
    </source>
</evidence>
<comment type="similarity">
    <text evidence="2 9">Belongs to the nucleoporin Nup85 family.</text>
</comment>
<comment type="subcellular location">
    <subcellularLocation>
        <location evidence="1 9">Nucleus</location>
        <location evidence="1 9">Nuclear pore complex</location>
    </subcellularLocation>
</comment>
<evidence type="ECO:0000256" key="1">
    <source>
        <dbReference type="ARBA" id="ARBA00004567"/>
    </source>
</evidence>
<evidence type="ECO:0000256" key="2">
    <source>
        <dbReference type="ARBA" id="ARBA00005573"/>
    </source>
</evidence>
<evidence type="ECO:0000256" key="7">
    <source>
        <dbReference type="ARBA" id="ARBA00023132"/>
    </source>
</evidence>
<accession>A0A6A6WXP9</accession>
<keyword evidence="6 9" id="KW-0811">Translocation</keyword>
<dbReference type="GO" id="GO:0031080">
    <property type="term" value="C:nuclear pore outer ring"/>
    <property type="evidence" value="ECO:0007669"/>
    <property type="project" value="TreeGrafter"/>
</dbReference>
<evidence type="ECO:0000313" key="12">
    <source>
        <dbReference type="Proteomes" id="UP000799757"/>
    </source>
</evidence>
<dbReference type="GO" id="GO:0045893">
    <property type="term" value="P:positive regulation of DNA-templated transcription"/>
    <property type="evidence" value="ECO:0007669"/>
    <property type="project" value="TreeGrafter"/>
</dbReference>
<evidence type="ECO:0000313" key="11">
    <source>
        <dbReference type="EMBL" id="KAF2788674.1"/>
    </source>
</evidence>
<dbReference type="PANTHER" id="PTHR13373:SF21">
    <property type="entry name" value="NUCLEAR PORE COMPLEX PROTEIN NUP85"/>
    <property type="match status" value="1"/>
</dbReference>
<feature type="compositionally biased region" description="Acidic residues" evidence="10">
    <location>
        <begin position="127"/>
        <end position="173"/>
    </location>
</feature>
<dbReference type="EMBL" id="MU002196">
    <property type="protein sequence ID" value="KAF2788674.1"/>
    <property type="molecule type" value="Genomic_DNA"/>
</dbReference>
<organism evidence="11 12">
    <name type="scientific">Melanomma pulvis-pyrius CBS 109.77</name>
    <dbReference type="NCBI Taxonomy" id="1314802"/>
    <lineage>
        <taxon>Eukaryota</taxon>
        <taxon>Fungi</taxon>
        <taxon>Dikarya</taxon>
        <taxon>Ascomycota</taxon>
        <taxon>Pezizomycotina</taxon>
        <taxon>Dothideomycetes</taxon>
        <taxon>Pleosporomycetidae</taxon>
        <taxon>Pleosporales</taxon>
        <taxon>Melanommataceae</taxon>
        <taxon>Melanomma</taxon>
    </lineage>
</organism>
<feature type="compositionally biased region" description="Polar residues" evidence="10">
    <location>
        <begin position="21"/>
        <end position="30"/>
    </location>
</feature>
<dbReference type="Proteomes" id="UP000799757">
    <property type="component" value="Unassembled WGS sequence"/>
</dbReference>
<evidence type="ECO:0000256" key="3">
    <source>
        <dbReference type="ARBA" id="ARBA00022448"/>
    </source>
</evidence>
<dbReference type="OrthoDB" id="5422384at2759"/>
<dbReference type="PANTHER" id="PTHR13373">
    <property type="entry name" value="FROUNT PROTEIN-RELATED"/>
    <property type="match status" value="1"/>
</dbReference>
<keyword evidence="7 9" id="KW-0906">Nuclear pore complex</keyword>
<reference evidence="11" key="1">
    <citation type="journal article" date="2020" name="Stud. Mycol.">
        <title>101 Dothideomycetes genomes: a test case for predicting lifestyles and emergence of pathogens.</title>
        <authorList>
            <person name="Haridas S."/>
            <person name="Albert R."/>
            <person name="Binder M."/>
            <person name="Bloem J."/>
            <person name="Labutti K."/>
            <person name="Salamov A."/>
            <person name="Andreopoulos B."/>
            <person name="Baker S."/>
            <person name="Barry K."/>
            <person name="Bills G."/>
            <person name="Bluhm B."/>
            <person name="Cannon C."/>
            <person name="Castanera R."/>
            <person name="Culley D."/>
            <person name="Daum C."/>
            <person name="Ezra D."/>
            <person name="Gonzalez J."/>
            <person name="Henrissat B."/>
            <person name="Kuo A."/>
            <person name="Liang C."/>
            <person name="Lipzen A."/>
            <person name="Lutzoni F."/>
            <person name="Magnuson J."/>
            <person name="Mondo S."/>
            <person name="Nolan M."/>
            <person name="Ohm R."/>
            <person name="Pangilinan J."/>
            <person name="Park H.-J."/>
            <person name="Ramirez L."/>
            <person name="Alfaro M."/>
            <person name="Sun H."/>
            <person name="Tritt A."/>
            <person name="Yoshinaga Y."/>
            <person name="Zwiers L.-H."/>
            <person name="Turgeon B."/>
            <person name="Goodwin S."/>
            <person name="Spatafora J."/>
            <person name="Crous P."/>
            <person name="Grigoriev I."/>
        </authorList>
    </citation>
    <scope>NUCLEOTIDE SEQUENCE</scope>
    <source>
        <strain evidence="11">CBS 109.77</strain>
    </source>
</reference>
<comment type="subunit">
    <text evidence="9">Component of the nuclear pore complex (NPC).</text>
</comment>
<evidence type="ECO:0000256" key="9">
    <source>
        <dbReference type="RuleBase" id="RU365073"/>
    </source>
</evidence>
<sequence length="1077" mass="118402">MFRVPSSSPPSTPDSRRSSRNFNNAPSTTPAGPPPDISFIPSSTPAGPPPATGGLFGTSQPNFGNPRTLNFQRSAFGSSPPKNELFGVGSGSIKASTSGRPTTQRGRTGSGFRVPTSSPPQALHADLEEEDDSETGSEEEDESMDSDEDAEAEDDDDDDEMDEDEEEAEDDDDYGSHARGPPRSQNSLAQSTSRNSITEPPSSPLVVRPEAKQSQYDLLDLAKGLAPNNERAILRESDQVIMETERIAEKLHDSMASNAPEKRSDVLGEVAQELVALWKDPHQLPEPNHPGKASTVTHAARLASLLLNIHYPPHVSQNQRTSTYSLVPTRPDSRHFTPIPKVLLDWMNNYHRSISEVDLVLKETRGYSAHTHFWDAVQASVFWGDFSKTLKLLKGARFEVAETAQHDELGNTGYSGSHLRHTNEVVRIVINLIEECPAIASQDWDIKGHDWEIFRKRIRRAYEDLQEFAEGDSQNRQSVSQPFQASHFGISQSQNSFNMSTASRKAESNVPWSVYENLTRLYKQLYGSEEEIIAVATDWVEAVVGLAIWWNGDEEEVAQGSLAASRRSIARSQRVRTVDITPVKAYCQRLSSALATVFESNEADFSLDCTSRAEVGLACIFDDNIEGVLQILRNWSLVVASVVAEVASSGEWLMRADGILDQFDQSDLMVFNYTEPKRTGISKDSLLTDYSNLLARKGQLTSRDGKTVREGWELAIHALGRLDDVVAANEKIEQILNELPLQSSDRVDKITQLCHSMDLSKHALGIALKYANHLRNNTENYGDTLLYYARAHDANKIQEVLRVLVAHCLVKSIAYPPPAELDDSLSALITSPKQTLTKLASQDPEGAQLLSNYLSGYATIRKFYDLRDEEILVQDGEKPAHRPMARKRAAANALMVIIASAASSIRGGLYDPEIETVVQVDVLLPLLGEALVFVNQPKRTLALRHLYALLAAVEDLDTAPSMIRSQCEECLSTALSAAHDSNSRIPSPHSLLQKSTSNLTTASSQYSIIGSAEFGSVEGVSTENSGVLIRGGNVDDAKRGWDWRKGMGKDATGSDVVRVLRLGIAREMARAFAEGEA</sequence>
<feature type="compositionally biased region" description="Polar residues" evidence="10">
    <location>
        <begin position="57"/>
        <end position="81"/>
    </location>
</feature>
<keyword evidence="9" id="KW-0472">Membrane</keyword>
<keyword evidence="12" id="KW-1185">Reference proteome</keyword>
<evidence type="ECO:0000256" key="10">
    <source>
        <dbReference type="SAM" id="MobiDB-lite"/>
    </source>
</evidence>
<gene>
    <name evidence="11" type="ORF">K505DRAFT_378735</name>
</gene>
<name>A0A6A6WXP9_9PLEO</name>
<dbReference type="GO" id="GO:0006406">
    <property type="term" value="P:mRNA export from nucleus"/>
    <property type="evidence" value="ECO:0007669"/>
    <property type="project" value="TreeGrafter"/>
</dbReference>
<dbReference type="InterPro" id="IPR011502">
    <property type="entry name" value="Nucleoporin_Nup85"/>
</dbReference>
<dbReference type="Pfam" id="PF07575">
    <property type="entry name" value="Nucleopor_Nup85"/>
    <property type="match status" value="1"/>
</dbReference>
<protein>
    <recommendedName>
        <fullName evidence="9">Nuclear pore complex protein Nup85</fullName>
    </recommendedName>
</protein>
<comment type="function">
    <text evidence="9">Functions as a component of the nuclear pore complex (NPC).</text>
</comment>
<evidence type="ECO:0000256" key="5">
    <source>
        <dbReference type="ARBA" id="ARBA00022927"/>
    </source>
</evidence>
<dbReference type="GO" id="GO:0031965">
    <property type="term" value="C:nuclear membrane"/>
    <property type="evidence" value="ECO:0007669"/>
    <property type="project" value="UniProtKB-UniRule"/>
</dbReference>
<keyword evidence="4 9" id="KW-0509">mRNA transport</keyword>
<evidence type="ECO:0000256" key="4">
    <source>
        <dbReference type="ARBA" id="ARBA00022816"/>
    </source>
</evidence>
<keyword evidence="8 9" id="KW-0539">Nucleus</keyword>
<keyword evidence="5 9" id="KW-0653">Protein transport</keyword>
<feature type="compositionally biased region" description="Polar residues" evidence="10">
    <location>
        <begin position="93"/>
        <end position="107"/>
    </location>
</feature>
<feature type="compositionally biased region" description="Polar residues" evidence="10">
    <location>
        <begin position="183"/>
        <end position="200"/>
    </location>
</feature>
<dbReference type="GO" id="GO:0017056">
    <property type="term" value="F:structural constituent of nuclear pore"/>
    <property type="evidence" value="ECO:0007669"/>
    <property type="project" value="TreeGrafter"/>
</dbReference>
<keyword evidence="3 9" id="KW-0813">Transport</keyword>
<feature type="region of interest" description="Disordered" evidence="10">
    <location>
        <begin position="1"/>
        <end position="210"/>
    </location>
</feature>
<dbReference type="AlphaFoldDB" id="A0A6A6WXP9"/>
<evidence type="ECO:0000256" key="6">
    <source>
        <dbReference type="ARBA" id="ARBA00023010"/>
    </source>
</evidence>
<dbReference type="GO" id="GO:0006606">
    <property type="term" value="P:protein import into nucleus"/>
    <property type="evidence" value="ECO:0007669"/>
    <property type="project" value="TreeGrafter"/>
</dbReference>